<feature type="binding site" evidence="1">
    <location>
        <position position="77"/>
    </location>
    <ligand>
        <name>ATP</name>
        <dbReference type="ChEBI" id="CHEBI:30616"/>
    </ligand>
</feature>
<dbReference type="InterPro" id="IPR001245">
    <property type="entry name" value="Ser-Thr/Tyr_kinase_cat_dom"/>
</dbReference>
<dbReference type="Gene3D" id="3.30.200.20">
    <property type="entry name" value="Phosphorylase Kinase, domain 1"/>
    <property type="match status" value="1"/>
</dbReference>
<dbReference type="Proteomes" id="UP000604825">
    <property type="component" value="Unassembled WGS sequence"/>
</dbReference>
<dbReference type="PROSITE" id="PS00107">
    <property type="entry name" value="PROTEIN_KINASE_ATP"/>
    <property type="match status" value="1"/>
</dbReference>
<dbReference type="InterPro" id="IPR020635">
    <property type="entry name" value="Tyr_kinase_cat_dom"/>
</dbReference>
<evidence type="ECO:0000259" key="2">
    <source>
        <dbReference type="PROSITE" id="PS50011"/>
    </source>
</evidence>
<dbReference type="SMART" id="SM00219">
    <property type="entry name" value="TyrKc"/>
    <property type="match status" value="1"/>
</dbReference>
<evidence type="ECO:0000313" key="4">
    <source>
        <dbReference type="Proteomes" id="UP000604825"/>
    </source>
</evidence>
<dbReference type="GO" id="GO:0004713">
    <property type="term" value="F:protein tyrosine kinase activity"/>
    <property type="evidence" value="ECO:0007669"/>
    <property type="project" value="InterPro"/>
</dbReference>
<dbReference type="InterPro" id="IPR000719">
    <property type="entry name" value="Prot_kinase_dom"/>
</dbReference>
<reference evidence="3" key="1">
    <citation type="submission" date="2020-10" db="EMBL/GenBank/DDBJ databases">
        <authorList>
            <person name="Han B."/>
            <person name="Lu T."/>
            <person name="Zhao Q."/>
            <person name="Huang X."/>
            <person name="Zhao Y."/>
        </authorList>
    </citation>
    <scope>NUCLEOTIDE SEQUENCE</scope>
</reference>
<accession>A0A811QDJ9</accession>
<organism evidence="3 4">
    <name type="scientific">Miscanthus lutarioriparius</name>
    <dbReference type="NCBI Taxonomy" id="422564"/>
    <lineage>
        <taxon>Eukaryota</taxon>
        <taxon>Viridiplantae</taxon>
        <taxon>Streptophyta</taxon>
        <taxon>Embryophyta</taxon>
        <taxon>Tracheophyta</taxon>
        <taxon>Spermatophyta</taxon>
        <taxon>Magnoliopsida</taxon>
        <taxon>Liliopsida</taxon>
        <taxon>Poales</taxon>
        <taxon>Poaceae</taxon>
        <taxon>PACMAD clade</taxon>
        <taxon>Panicoideae</taxon>
        <taxon>Andropogonodae</taxon>
        <taxon>Andropogoneae</taxon>
        <taxon>Saccharinae</taxon>
        <taxon>Miscanthus</taxon>
    </lineage>
</organism>
<dbReference type="AlphaFoldDB" id="A0A811QDJ9"/>
<dbReference type="Gene3D" id="1.10.510.10">
    <property type="entry name" value="Transferase(Phosphotransferase) domain 1"/>
    <property type="match status" value="1"/>
</dbReference>
<dbReference type="PANTHER" id="PTHR45707">
    <property type="entry name" value="C2 CALCIUM/LIPID-BINDING PLANT PHOSPHORIBOSYLTRANSFERASE FAMILY PROTEIN"/>
    <property type="match status" value="1"/>
</dbReference>
<gene>
    <name evidence="3" type="ORF">NCGR_LOCUS40823</name>
</gene>
<keyword evidence="1" id="KW-0547">Nucleotide-binding</keyword>
<dbReference type="OrthoDB" id="582659at2759"/>
<dbReference type="InterPro" id="IPR017441">
    <property type="entry name" value="Protein_kinase_ATP_BS"/>
</dbReference>
<feature type="domain" description="Protein kinase" evidence="2">
    <location>
        <begin position="48"/>
        <end position="219"/>
    </location>
</feature>
<dbReference type="Pfam" id="PF07714">
    <property type="entry name" value="PK_Tyr_Ser-Thr"/>
    <property type="match status" value="1"/>
</dbReference>
<dbReference type="PANTHER" id="PTHR45707:SF59">
    <property type="entry name" value="PROTEIN KINASE DOMAIN-CONTAINING PROTEIN"/>
    <property type="match status" value="1"/>
</dbReference>
<comment type="caution">
    <text evidence="3">The sequence shown here is derived from an EMBL/GenBank/DDBJ whole genome shotgun (WGS) entry which is preliminary data.</text>
</comment>
<keyword evidence="1" id="KW-0067">ATP-binding</keyword>
<proteinExistence type="predicted"/>
<evidence type="ECO:0000313" key="3">
    <source>
        <dbReference type="EMBL" id="CAD6257338.1"/>
    </source>
</evidence>
<dbReference type="InterPro" id="IPR011009">
    <property type="entry name" value="Kinase-like_dom_sf"/>
</dbReference>
<protein>
    <recommendedName>
        <fullName evidence="2">Protein kinase domain-containing protein</fullName>
    </recommendedName>
</protein>
<sequence length="219" mass="24980">MLVCIQVYNIRSQLSKPSEMTTNTRSSLLSTLPKDIPASFLKQITDDFSPARELGKGAFGTVYKGIAENGEMIAVKKLGENSPVANEKTFSNEKKVVQHNGRYIIVDIAEVFLCYEYLPMGSLDKYLFEDIWLQNIYIEISTGEKNIPNAEDKCGRKFIEKVQKRWTDGHISSKYTSFDPDRLQQIKMCVEIGLQCVEHERKMRPSIADIVEKLNAMQE</sequence>
<dbReference type="PROSITE" id="PS50011">
    <property type="entry name" value="PROTEIN_KINASE_DOM"/>
    <property type="match status" value="1"/>
</dbReference>
<dbReference type="SUPFAM" id="SSF56112">
    <property type="entry name" value="Protein kinase-like (PK-like)"/>
    <property type="match status" value="1"/>
</dbReference>
<keyword evidence="4" id="KW-1185">Reference proteome</keyword>
<name>A0A811QDJ9_9POAL</name>
<dbReference type="EMBL" id="CAJGYO010000010">
    <property type="protein sequence ID" value="CAD6257338.1"/>
    <property type="molecule type" value="Genomic_DNA"/>
</dbReference>
<dbReference type="GO" id="GO:0005524">
    <property type="term" value="F:ATP binding"/>
    <property type="evidence" value="ECO:0007669"/>
    <property type="project" value="UniProtKB-UniRule"/>
</dbReference>
<evidence type="ECO:0000256" key="1">
    <source>
        <dbReference type="PROSITE-ProRule" id="PRU10141"/>
    </source>
</evidence>